<evidence type="ECO:0000256" key="2">
    <source>
        <dbReference type="ARBA" id="ARBA00023015"/>
    </source>
</evidence>
<dbReference type="InterPro" id="IPR001647">
    <property type="entry name" value="HTH_TetR"/>
</dbReference>
<dbReference type="InterPro" id="IPR039538">
    <property type="entry name" value="BetI_C"/>
</dbReference>
<evidence type="ECO:0000256" key="3">
    <source>
        <dbReference type="ARBA" id="ARBA00023125"/>
    </source>
</evidence>
<keyword evidence="8" id="KW-1185">Reference proteome</keyword>
<evidence type="ECO:0000313" key="8">
    <source>
        <dbReference type="Proteomes" id="UP001223743"/>
    </source>
</evidence>
<dbReference type="EMBL" id="JAUSWJ010000001">
    <property type="protein sequence ID" value="MDQ0516446.1"/>
    <property type="molecule type" value="Genomic_DNA"/>
</dbReference>
<evidence type="ECO:0000313" key="7">
    <source>
        <dbReference type="EMBL" id="MDQ0516446.1"/>
    </source>
</evidence>
<comment type="caution">
    <text evidence="7">The sequence shown here is derived from an EMBL/GenBank/DDBJ whole genome shotgun (WGS) entry which is preliminary data.</text>
</comment>
<keyword evidence="1" id="KW-0678">Repressor</keyword>
<dbReference type="PANTHER" id="PTHR30055">
    <property type="entry name" value="HTH-TYPE TRANSCRIPTIONAL REGULATOR RUTR"/>
    <property type="match status" value="1"/>
</dbReference>
<feature type="DNA-binding region" description="H-T-H motif" evidence="5">
    <location>
        <begin position="46"/>
        <end position="65"/>
    </location>
</feature>
<dbReference type="RefSeq" id="WP_266279599.1">
    <property type="nucleotide sequence ID" value="NZ_JAPKNF010000001.1"/>
</dbReference>
<dbReference type="Gene3D" id="1.10.357.10">
    <property type="entry name" value="Tetracycline Repressor, domain 2"/>
    <property type="match status" value="1"/>
</dbReference>
<protein>
    <submittedName>
        <fullName evidence="7">AcrR family transcriptional regulator</fullName>
    </submittedName>
</protein>
<reference evidence="7 8" key="1">
    <citation type="submission" date="2023-07" db="EMBL/GenBank/DDBJ databases">
        <title>Genomic Encyclopedia of Type Strains, Phase IV (KMG-IV): sequencing the most valuable type-strain genomes for metagenomic binning, comparative biology and taxonomic classification.</title>
        <authorList>
            <person name="Goeker M."/>
        </authorList>
    </citation>
    <scope>NUCLEOTIDE SEQUENCE [LARGE SCALE GENOMIC DNA]</scope>
    <source>
        <strain evidence="7 8">B1-1</strain>
    </source>
</reference>
<dbReference type="Proteomes" id="UP001223743">
    <property type="component" value="Unassembled WGS sequence"/>
</dbReference>
<evidence type="ECO:0000256" key="5">
    <source>
        <dbReference type="PROSITE-ProRule" id="PRU00335"/>
    </source>
</evidence>
<proteinExistence type="predicted"/>
<dbReference type="InterPro" id="IPR036271">
    <property type="entry name" value="Tet_transcr_reg_TetR-rel_C_sf"/>
</dbReference>
<evidence type="ECO:0000259" key="6">
    <source>
        <dbReference type="PROSITE" id="PS50977"/>
    </source>
</evidence>
<dbReference type="PRINTS" id="PR00455">
    <property type="entry name" value="HTHTETR"/>
</dbReference>
<keyword evidence="3 5" id="KW-0238">DNA-binding</keyword>
<gene>
    <name evidence="7" type="ORF">QO015_002059</name>
</gene>
<keyword evidence="4" id="KW-0804">Transcription</keyword>
<dbReference type="SUPFAM" id="SSF46689">
    <property type="entry name" value="Homeodomain-like"/>
    <property type="match status" value="1"/>
</dbReference>
<evidence type="ECO:0000256" key="1">
    <source>
        <dbReference type="ARBA" id="ARBA00022491"/>
    </source>
</evidence>
<dbReference type="InterPro" id="IPR050109">
    <property type="entry name" value="HTH-type_TetR-like_transc_reg"/>
</dbReference>
<evidence type="ECO:0000256" key="4">
    <source>
        <dbReference type="ARBA" id="ARBA00023163"/>
    </source>
</evidence>
<sequence length="212" mass="23326">MAVRDEMTAVVAEQGGRMQATHEERRRQVLDAARACFARSGFRGASMQEICAEARMSPGALYRYFPSKEAIIEAIAEDERCDAAAIVETMRGTAPLIDRLCGCAMGYFAFMRDAGASSLMAEIGAESLRNSTIGQRFARIDDHVRETIREIFEEAIARGEIPPIEDMNATIGITMAAVDGIALRQISDPELTPDRIEPVMRRLIAGVLQIRT</sequence>
<dbReference type="SUPFAM" id="SSF48498">
    <property type="entry name" value="Tetracyclin repressor-like, C-terminal domain"/>
    <property type="match status" value="1"/>
</dbReference>
<dbReference type="Pfam" id="PF13977">
    <property type="entry name" value="TetR_C_6"/>
    <property type="match status" value="1"/>
</dbReference>
<keyword evidence="2" id="KW-0805">Transcription regulation</keyword>
<organism evidence="7 8">
    <name type="scientific">Kaistia geumhonensis</name>
    <dbReference type="NCBI Taxonomy" id="410839"/>
    <lineage>
        <taxon>Bacteria</taxon>
        <taxon>Pseudomonadati</taxon>
        <taxon>Pseudomonadota</taxon>
        <taxon>Alphaproteobacteria</taxon>
        <taxon>Hyphomicrobiales</taxon>
        <taxon>Kaistiaceae</taxon>
        <taxon>Kaistia</taxon>
    </lineage>
</organism>
<dbReference type="PROSITE" id="PS50977">
    <property type="entry name" value="HTH_TETR_2"/>
    <property type="match status" value="1"/>
</dbReference>
<accession>A0ABU0M652</accession>
<dbReference type="PANTHER" id="PTHR30055:SF226">
    <property type="entry name" value="HTH-TYPE TRANSCRIPTIONAL REGULATOR PKSA"/>
    <property type="match status" value="1"/>
</dbReference>
<dbReference type="Pfam" id="PF00440">
    <property type="entry name" value="TetR_N"/>
    <property type="match status" value="1"/>
</dbReference>
<dbReference type="InterPro" id="IPR009057">
    <property type="entry name" value="Homeodomain-like_sf"/>
</dbReference>
<dbReference type="Gene3D" id="1.10.10.60">
    <property type="entry name" value="Homeodomain-like"/>
    <property type="match status" value="1"/>
</dbReference>
<name>A0ABU0M652_9HYPH</name>
<feature type="domain" description="HTH tetR-type" evidence="6">
    <location>
        <begin position="23"/>
        <end position="83"/>
    </location>
</feature>